<comment type="caution">
    <text evidence="1">The sequence shown here is derived from an EMBL/GenBank/DDBJ whole genome shotgun (WGS) entry which is preliminary data.</text>
</comment>
<gene>
    <name evidence="1" type="ORF">NM208_g10459</name>
</gene>
<protein>
    <submittedName>
        <fullName evidence="1">Uncharacterized protein</fullName>
    </submittedName>
</protein>
<proteinExistence type="predicted"/>
<evidence type="ECO:0000313" key="1">
    <source>
        <dbReference type="EMBL" id="KAJ3527934.1"/>
    </source>
</evidence>
<dbReference type="EMBL" id="JANRMS010001484">
    <property type="protein sequence ID" value="KAJ3527934.1"/>
    <property type="molecule type" value="Genomic_DNA"/>
</dbReference>
<sequence length="201" mass="22580">MPSTPVAKTTRSQQDTTQPYLVHIWHPGDSLAYTENWTDIKVHKHFAKKDHEFFIAASRPVPLDWSNYGSEVNQDRDNPEELDQLVTIDPGFACRSVFGQPFSRVANTYSKNDTYVDVQSGKIDLVYSSRTLSEAEAEQVKGGSPLSDLPNCQWEIISLTKGESAGIPRHRIYNVLVTEVSIFATGHIVNPRQSLEEQSSE</sequence>
<evidence type="ECO:0000313" key="2">
    <source>
        <dbReference type="Proteomes" id="UP001148629"/>
    </source>
</evidence>
<keyword evidence="2" id="KW-1185">Reference proteome</keyword>
<organism evidence="1 2">
    <name type="scientific">Fusarium decemcellulare</name>
    <dbReference type="NCBI Taxonomy" id="57161"/>
    <lineage>
        <taxon>Eukaryota</taxon>
        <taxon>Fungi</taxon>
        <taxon>Dikarya</taxon>
        <taxon>Ascomycota</taxon>
        <taxon>Pezizomycotina</taxon>
        <taxon>Sordariomycetes</taxon>
        <taxon>Hypocreomycetidae</taxon>
        <taxon>Hypocreales</taxon>
        <taxon>Nectriaceae</taxon>
        <taxon>Fusarium</taxon>
        <taxon>Fusarium decemcellulare species complex</taxon>
    </lineage>
</organism>
<name>A0ACC1RXS5_9HYPO</name>
<reference evidence="1" key="1">
    <citation type="submission" date="2022-08" db="EMBL/GenBank/DDBJ databases">
        <title>Genome Sequence of Fusarium decemcellulare.</title>
        <authorList>
            <person name="Buettner E."/>
        </authorList>
    </citation>
    <scope>NUCLEOTIDE SEQUENCE</scope>
    <source>
        <strain evidence="1">Babe19</strain>
    </source>
</reference>
<accession>A0ACC1RXS5</accession>
<dbReference type="Proteomes" id="UP001148629">
    <property type="component" value="Unassembled WGS sequence"/>
</dbReference>